<keyword evidence="9" id="KW-1185">Reference proteome</keyword>
<dbReference type="SUPFAM" id="SSF52540">
    <property type="entry name" value="P-loop containing nucleoside triphosphate hydrolases"/>
    <property type="match status" value="1"/>
</dbReference>
<dbReference type="KEGG" id="mph:MLP_48400"/>
<dbReference type="Proteomes" id="UP000007947">
    <property type="component" value="Chromosome"/>
</dbReference>
<dbReference type="HOGENOM" id="CLU_965833_0_0_11"/>
<accession>F5XFB6</accession>
<gene>
    <name evidence="8" type="ordered locus">MLP_48400</name>
</gene>
<proteinExistence type="inferred from homology"/>
<dbReference type="GO" id="GO:0016301">
    <property type="term" value="F:kinase activity"/>
    <property type="evidence" value="ECO:0007669"/>
    <property type="project" value="InterPro"/>
</dbReference>
<dbReference type="STRING" id="1032480.MLP_48400"/>
<evidence type="ECO:0000256" key="2">
    <source>
        <dbReference type="ARBA" id="ARBA00011963"/>
    </source>
</evidence>
<keyword evidence="4" id="KW-0067">ATP-binding</keyword>
<dbReference type="EMBL" id="AP012204">
    <property type="protein sequence ID" value="BAK37854.1"/>
    <property type="molecule type" value="Genomic_DNA"/>
</dbReference>
<evidence type="ECO:0000256" key="6">
    <source>
        <dbReference type="ARBA" id="ARBA00048178"/>
    </source>
</evidence>
<evidence type="ECO:0000313" key="8">
    <source>
        <dbReference type="EMBL" id="BAK37854.1"/>
    </source>
</evidence>
<evidence type="ECO:0000256" key="5">
    <source>
        <dbReference type="ARBA" id="ARBA00032897"/>
    </source>
</evidence>
<sequence>MLITDLRAAVAAGLEALCAPGAPLNMDAVGATWRRHAVGGTDPHVGRYLPSRLRTHRELIDAFLDVSTRIAVDGLAAVATAGPPAAGKSTQLTELGYDDTWRRIDPDDFKVLLIEHDLRSGNLAVPDEVADLALADCEGIMPMELSGIYHRESTVVADKVQQICMAARENVVIEGTMSWSGLAPQLVGDLATYGYQRLEVVLVEVPLTIALERSMARWWPDRQVGGMGGRFTPAAAIRSLYRTETETVCAAHARDLVEMATAASISAALKV</sequence>
<comment type="catalytic activity">
    <reaction evidence="6">
        <text>UDP-N-acetyl-alpha-D-glucosamine + ATP = UDP-N-acetyl-alpha-D-glucosamine 3'-phosphate + ADP + H(+)</text>
        <dbReference type="Rhea" id="RHEA:32671"/>
        <dbReference type="ChEBI" id="CHEBI:15378"/>
        <dbReference type="ChEBI" id="CHEBI:30616"/>
        <dbReference type="ChEBI" id="CHEBI:57705"/>
        <dbReference type="ChEBI" id="CHEBI:64353"/>
        <dbReference type="ChEBI" id="CHEBI:456216"/>
        <dbReference type="EC" id="2.7.1.176"/>
    </reaction>
</comment>
<evidence type="ECO:0000313" key="9">
    <source>
        <dbReference type="Proteomes" id="UP000007947"/>
    </source>
</evidence>
<reference evidence="8 9" key="1">
    <citation type="submission" date="2011-05" db="EMBL/GenBank/DDBJ databases">
        <title>Whole genome sequence of Microlunatus phosphovorus NM-1.</title>
        <authorList>
            <person name="Hosoyama A."/>
            <person name="Sasaki K."/>
            <person name="Harada T."/>
            <person name="Igarashi R."/>
            <person name="Kawakoshi A."/>
            <person name="Sasagawa M."/>
            <person name="Fukada J."/>
            <person name="Nakamura S."/>
            <person name="Katano Y."/>
            <person name="Hanada S."/>
            <person name="Kamagata Y."/>
            <person name="Nakamura N."/>
            <person name="Yamazaki S."/>
            <person name="Fujita N."/>
        </authorList>
    </citation>
    <scope>NUCLEOTIDE SEQUENCE [LARGE SCALE GENOMIC DNA]</scope>
    <source>
        <strain evidence="9">ATCC 700054 / DSM 10555 / JCM 9379 / NBRC 101784 / NCIMB 13414 / VKM Ac-1990 / NM-1</strain>
    </source>
</reference>
<dbReference type="eggNOG" id="COG4185">
    <property type="taxonomic scope" value="Bacteria"/>
</dbReference>
<keyword evidence="3" id="KW-0547">Nucleotide-binding</keyword>
<organism evidence="8 9">
    <name type="scientific">Microlunatus phosphovorus (strain ATCC 700054 / DSM 10555 / JCM 9379 / NBRC 101784 / NCIMB 13414 / VKM Ac-1990 / NM-1)</name>
    <dbReference type="NCBI Taxonomy" id="1032480"/>
    <lineage>
        <taxon>Bacteria</taxon>
        <taxon>Bacillati</taxon>
        <taxon>Actinomycetota</taxon>
        <taxon>Actinomycetes</taxon>
        <taxon>Propionibacteriales</taxon>
        <taxon>Propionibacteriaceae</taxon>
        <taxon>Microlunatus</taxon>
    </lineage>
</organism>
<evidence type="ECO:0000256" key="3">
    <source>
        <dbReference type="ARBA" id="ARBA00022741"/>
    </source>
</evidence>
<evidence type="ECO:0000259" key="7">
    <source>
        <dbReference type="Pfam" id="PF06414"/>
    </source>
</evidence>
<name>F5XFB6_MICPN</name>
<protein>
    <recommendedName>
        <fullName evidence="5">UDP-N-acetylglucosamine kinase</fullName>
        <ecNumber evidence="2">2.7.1.176</ecNumber>
    </recommendedName>
    <alternativeName>
        <fullName evidence="5">UDP-N-acetylglucosamine kinase</fullName>
    </alternativeName>
</protein>
<comment type="similarity">
    <text evidence="1">Belongs to the zeta toxin family.</text>
</comment>
<dbReference type="AlphaFoldDB" id="F5XFB6"/>
<feature type="domain" description="Zeta toxin" evidence="7">
    <location>
        <begin position="143"/>
        <end position="255"/>
    </location>
</feature>
<dbReference type="InterPro" id="IPR027417">
    <property type="entry name" value="P-loop_NTPase"/>
</dbReference>
<dbReference type="GO" id="GO:0005524">
    <property type="term" value="F:ATP binding"/>
    <property type="evidence" value="ECO:0007669"/>
    <property type="project" value="UniProtKB-KW"/>
</dbReference>
<evidence type="ECO:0000256" key="4">
    <source>
        <dbReference type="ARBA" id="ARBA00022840"/>
    </source>
</evidence>
<dbReference type="Pfam" id="PF06414">
    <property type="entry name" value="Zeta_toxin"/>
    <property type="match status" value="1"/>
</dbReference>
<dbReference type="EC" id="2.7.1.176" evidence="2"/>
<dbReference type="InterPro" id="IPR010488">
    <property type="entry name" value="Zeta_toxin_domain"/>
</dbReference>
<dbReference type="Gene3D" id="3.40.50.300">
    <property type="entry name" value="P-loop containing nucleotide triphosphate hydrolases"/>
    <property type="match status" value="1"/>
</dbReference>
<evidence type="ECO:0000256" key="1">
    <source>
        <dbReference type="ARBA" id="ARBA00009104"/>
    </source>
</evidence>